<sequence>MPSETGVDDDGPYSFAMEYHGPPVTYDIPRAVPINVEKIPVATVVAQVSLSDKLSLPVVQPLLAPDPRCKMLSKEIKLGSKSTVSPTSVIAFERGSEDDGGCVSKELDLGSEATVSPTSVIAYEERAAAGHECVLSGELTSSGALEFSDNRYGSSELSDAIKALATVGSSSSSREHSNELLGGAGSSGTIEFSDRLYKSRDLSGSSGAFEVSNGCKESLDFNDLNAPIGSQPSHKRTPVVSFRGVALDDDTNEEFSSAEPEIVRPKKEPETKGKKGSCYRCFKGSRFTEKEVCIVCDAKYCSNCVLRAMGSMPEGRKCVTCIGYPIDESKRGNLGKCSRMLKRLLNELEVRQIMKSEKMCETNQLPPEYVCVNEKPLSQEELVLLQNCPNPPKKLKPGNYWYDKVSGLWGKEGQKPSKIISPNLSVGGPIRANASNGNTQVFINGREITKVELRMLQLAGVQCAGNPHFWVNEDGSYQEEGQKNTKGYIWGKAGTKLVCAVLSLPVPSKFLSPSGEQVNNFVTRTVPDYLEQRTLQKLLLIGNNGSGTSTIFKQIFRIGCSAASTPHLAPASCWLLAYIHAKILYKATPFSEDERENIKLKIQSNVYGYLGILLEGRERFEDESLIEMRKRKSYHKSDSIGNTDDENDDKTIYSIGTRLKAFSDWLLKTMVAGNLEAIFPAATREYAPLVEELWNDAAIQATYKRRSELEMLPSVASYFLERLFGINVGAISYIVILPQNLREKEKESKQATRDAIKQEEAVDILRTDYEPSDVDILYAEGVTSSNGLACVDFSFPQSEPGDDIDTADLHDSLLRYQLIRVQARGLGENCKWLEMFEDVRIVIFCVSLNDYDQYSYDANGSLVNKMMLSQRFKTLYSSLTGRKLYVSLVKGLELNSVDETLKYAREILKWDEERANFSLSDSVYSTEPSSFSH</sequence>
<dbReference type="EMBL" id="QGNW01000001">
    <property type="protein sequence ID" value="RVX23528.1"/>
    <property type="molecule type" value="Genomic_DNA"/>
</dbReference>
<keyword evidence="1" id="KW-0547">Nucleotide-binding</keyword>
<dbReference type="PANTHER" id="PTHR36486:SF4">
    <property type="entry name" value="PH DOMAIN-CONTAINING PROTEIN"/>
    <property type="match status" value="1"/>
</dbReference>
<dbReference type="SUPFAM" id="SSF47895">
    <property type="entry name" value="Transducin (alpha subunit), insertion domain"/>
    <property type="match status" value="1"/>
</dbReference>
<evidence type="ECO:0000313" key="4">
    <source>
        <dbReference type="EMBL" id="RVX23528.1"/>
    </source>
</evidence>
<evidence type="ECO:0000313" key="5">
    <source>
        <dbReference type="Proteomes" id="UP000288805"/>
    </source>
</evidence>
<dbReference type="Gene3D" id="1.10.400.10">
    <property type="entry name" value="GI Alpha 1, domain 2-like"/>
    <property type="match status" value="1"/>
</dbReference>
<dbReference type="PANTHER" id="PTHR36486">
    <property type="entry name" value="OS01G0977800 PROTEIN"/>
    <property type="match status" value="1"/>
</dbReference>
<evidence type="ECO:0000256" key="3">
    <source>
        <dbReference type="ARBA" id="ARBA00023224"/>
    </source>
</evidence>
<name>A0A438KQQ3_VITVI</name>
<dbReference type="InterPro" id="IPR001019">
    <property type="entry name" value="Gprotein_alpha_su"/>
</dbReference>
<dbReference type="InterPro" id="IPR011025">
    <property type="entry name" value="GproteinA_insert"/>
</dbReference>
<accession>A0A438KQQ3</accession>
<evidence type="ECO:0000256" key="1">
    <source>
        <dbReference type="ARBA" id="ARBA00022741"/>
    </source>
</evidence>
<organism evidence="4 5">
    <name type="scientific">Vitis vinifera</name>
    <name type="common">Grape</name>
    <dbReference type="NCBI Taxonomy" id="29760"/>
    <lineage>
        <taxon>Eukaryota</taxon>
        <taxon>Viridiplantae</taxon>
        <taxon>Streptophyta</taxon>
        <taxon>Embryophyta</taxon>
        <taxon>Tracheophyta</taxon>
        <taxon>Spermatophyta</taxon>
        <taxon>Magnoliopsida</taxon>
        <taxon>eudicotyledons</taxon>
        <taxon>Gunneridae</taxon>
        <taxon>Pentapetalae</taxon>
        <taxon>rosids</taxon>
        <taxon>Vitales</taxon>
        <taxon>Vitaceae</taxon>
        <taxon>Viteae</taxon>
        <taxon>Vitis</taxon>
    </lineage>
</organism>
<dbReference type="GO" id="GO:0005525">
    <property type="term" value="F:GTP binding"/>
    <property type="evidence" value="ECO:0007669"/>
    <property type="project" value="UniProtKB-KW"/>
</dbReference>
<dbReference type="Pfam" id="PF00503">
    <property type="entry name" value="G-alpha"/>
    <property type="match status" value="1"/>
</dbReference>
<reference evidence="4 5" key="1">
    <citation type="journal article" date="2018" name="PLoS Genet.">
        <title>Population sequencing reveals clonal diversity and ancestral inbreeding in the grapevine cultivar Chardonnay.</title>
        <authorList>
            <person name="Roach M.J."/>
            <person name="Johnson D.L."/>
            <person name="Bohlmann J."/>
            <person name="van Vuuren H.J."/>
            <person name="Jones S.J."/>
            <person name="Pretorius I.S."/>
            <person name="Schmidt S.A."/>
            <person name="Borneman A.R."/>
        </authorList>
    </citation>
    <scope>NUCLEOTIDE SEQUENCE [LARGE SCALE GENOMIC DNA]</scope>
    <source>
        <strain evidence="5">cv. Chardonnay</strain>
        <tissue evidence="4">Leaf</tissue>
    </source>
</reference>
<dbReference type="FunFam" id="1.10.400.10:FF:000013">
    <property type="entry name" value="Extra-large guanine nucleotide-binding protein 2"/>
    <property type="match status" value="1"/>
</dbReference>
<dbReference type="SMART" id="SM00275">
    <property type="entry name" value="G_alpha"/>
    <property type="match status" value="1"/>
</dbReference>
<gene>
    <name evidence="4" type="primary">XLG1_0</name>
    <name evidence="4" type="ORF">CK203_000237</name>
</gene>
<dbReference type="GO" id="GO:0007186">
    <property type="term" value="P:G protein-coupled receptor signaling pathway"/>
    <property type="evidence" value="ECO:0007669"/>
    <property type="project" value="InterPro"/>
</dbReference>
<proteinExistence type="predicted"/>
<dbReference type="GO" id="GO:0031683">
    <property type="term" value="F:G-protein beta/gamma-subunit complex binding"/>
    <property type="evidence" value="ECO:0007669"/>
    <property type="project" value="InterPro"/>
</dbReference>
<dbReference type="GO" id="GO:0003924">
    <property type="term" value="F:GTPase activity"/>
    <property type="evidence" value="ECO:0007669"/>
    <property type="project" value="InterPro"/>
</dbReference>
<dbReference type="SUPFAM" id="SSF52540">
    <property type="entry name" value="P-loop containing nucleoside triphosphate hydrolases"/>
    <property type="match status" value="1"/>
</dbReference>
<protein>
    <submittedName>
        <fullName evidence="4">Extra-large guanine nucleotide-binding protein 1</fullName>
    </submittedName>
</protein>
<dbReference type="Proteomes" id="UP000288805">
    <property type="component" value="Unassembled WGS sequence"/>
</dbReference>
<dbReference type="AlphaFoldDB" id="A0A438KQQ3"/>
<dbReference type="InterPro" id="IPR027417">
    <property type="entry name" value="P-loop_NTPase"/>
</dbReference>
<dbReference type="Gene3D" id="3.40.50.300">
    <property type="entry name" value="P-loop containing nucleotide triphosphate hydrolases"/>
    <property type="match status" value="1"/>
</dbReference>
<comment type="caution">
    <text evidence="4">The sequence shown here is derived from an EMBL/GenBank/DDBJ whole genome shotgun (WGS) entry which is preliminary data.</text>
</comment>
<dbReference type="InterPro" id="IPR053057">
    <property type="entry name" value="XLG_GTP-binding"/>
</dbReference>
<evidence type="ECO:0000256" key="2">
    <source>
        <dbReference type="ARBA" id="ARBA00023134"/>
    </source>
</evidence>
<keyword evidence="3" id="KW-0807">Transducer</keyword>
<keyword evidence="2" id="KW-0342">GTP-binding</keyword>
<dbReference type="PROSITE" id="PS51882">
    <property type="entry name" value="G_ALPHA"/>
    <property type="match status" value="1"/>
</dbReference>